<feature type="region of interest" description="Disordered" evidence="1">
    <location>
        <begin position="56"/>
        <end position="82"/>
    </location>
</feature>
<feature type="compositionally biased region" description="Polar residues" evidence="1">
    <location>
        <begin position="56"/>
        <end position="73"/>
    </location>
</feature>
<accession>A0AAV7LGT3</accession>
<evidence type="ECO:0000313" key="3">
    <source>
        <dbReference type="EMBL" id="KAJ1089682.1"/>
    </source>
</evidence>
<sequence>MGLAGVHGPRGARLRHKTSALGGGVAAGTAEAVAHAPDLEQLIQERHKALQLAAAISTSPRMSESDTDISQPPSDRPATPERLSELGFQDCPAVTPATADDLFQALLRHIWVAGRYSGPLLAVNGWAWFAELAYKFVRAACWSECQETCCCTDKLYGLRWCCGCLRLWPGAWPAAGPPPFFFPLLLSSMAGQVGLELA</sequence>
<name>A0AAV7LGT3_PLEWA</name>
<organism evidence="2 4">
    <name type="scientific">Pleurodeles waltl</name>
    <name type="common">Iberian ribbed newt</name>
    <dbReference type="NCBI Taxonomy" id="8319"/>
    <lineage>
        <taxon>Eukaryota</taxon>
        <taxon>Metazoa</taxon>
        <taxon>Chordata</taxon>
        <taxon>Craniata</taxon>
        <taxon>Vertebrata</taxon>
        <taxon>Euteleostomi</taxon>
        <taxon>Amphibia</taxon>
        <taxon>Batrachia</taxon>
        <taxon>Caudata</taxon>
        <taxon>Salamandroidea</taxon>
        <taxon>Salamandridae</taxon>
        <taxon>Pleurodelinae</taxon>
        <taxon>Pleurodeles</taxon>
    </lineage>
</organism>
<dbReference type="EMBL" id="JANPWB010000015">
    <property type="protein sequence ID" value="KAJ1089682.1"/>
    <property type="molecule type" value="Genomic_DNA"/>
</dbReference>
<gene>
    <name evidence="2" type="ORF">NDU88_002827</name>
    <name evidence="3" type="ORF">NDU88_002829</name>
</gene>
<dbReference type="Proteomes" id="UP001066276">
    <property type="component" value="Chromosome 11"/>
</dbReference>
<evidence type="ECO:0000256" key="1">
    <source>
        <dbReference type="SAM" id="MobiDB-lite"/>
    </source>
</evidence>
<protein>
    <submittedName>
        <fullName evidence="2">Uncharacterized protein</fullName>
    </submittedName>
</protein>
<comment type="caution">
    <text evidence="2">The sequence shown here is derived from an EMBL/GenBank/DDBJ whole genome shotgun (WGS) entry which is preliminary data.</text>
</comment>
<reference evidence="2" key="1">
    <citation type="journal article" date="2022" name="bioRxiv">
        <title>Sequencing and chromosome-scale assembly of the giantPleurodeles waltlgenome.</title>
        <authorList>
            <person name="Brown T."/>
            <person name="Elewa A."/>
            <person name="Iarovenko S."/>
            <person name="Subramanian E."/>
            <person name="Araus A.J."/>
            <person name="Petzold A."/>
            <person name="Susuki M."/>
            <person name="Suzuki K.-i.T."/>
            <person name="Hayashi T."/>
            <person name="Toyoda A."/>
            <person name="Oliveira C."/>
            <person name="Osipova E."/>
            <person name="Leigh N.D."/>
            <person name="Simon A."/>
            <person name="Yun M.H."/>
        </authorList>
    </citation>
    <scope>NUCLEOTIDE SEQUENCE</scope>
    <source>
        <strain evidence="2">20211129_DDA</strain>
        <tissue evidence="2">Liver</tissue>
    </source>
</reference>
<dbReference type="EMBL" id="JANPWB010000015">
    <property type="protein sequence ID" value="KAJ1089680.1"/>
    <property type="molecule type" value="Genomic_DNA"/>
</dbReference>
<keyword evidence="4" id="KW-1185">Reference proteome</keyword>
<dbReference type="AlphaFoldDB" id="A0AAV7LGT3"/>
<evidence type="ECO:0000313" key="4">
    <source>
        <dbReference type="Proteomes" id="UP001066276"/>
    </source>
</evidence>
<evidence type="ECO:0000313" key="2">
    <source>
        <dbReference type="EMBL" id="KAJ1089680.1"/>
    </source>
</evidence>
<proteinExistence type="predicted"/>